<reference evidence="1" key="1">
    <citation type="submission" date="2022-11" db="EMBL/GenBank/DDBJ databases">
        <authorList>
            <person name="Mifsud CO J."/>
            <person name="Holmes C E."/>
            <person name="Gallagher V R."/>
            <person name="Geoghegan L J."/>
        </authorList>
    </citation>
    <scope>NUCLEOTIDE SEQUENCE</scope>
</reference>
<accession>A0A9C7GWJ9</accession>
<protein>
    <submittedName>
        <fullName evidence="1">Uncharacterized protein</fullName>
    </submittedName>
</protein>
<name>A0A9C7GWJ9_9VIRU</name>
<evidence type="ECO:0000313" key="1">
    <source>
        <dbReference type="EMBL" id="CAI5383917.1"/>
    </source>
</evidence>
<dbReference type="EMBL" id="OX380419">
    <property type="protein sequence ID" value="CAI5383917.1"/>
    <property type="molecule type" value="Genomic_RNA"/>
</dbReference>
<gene>
    <name evidence="1" type="primary">hypothetical protein 2</name>
</gene>
<sequence>MSSPVFVSSSMSAVIGDTGELVRKTITAKATHQVTGISGTFHFRISEAPGIAKYFESHAKVTITGPVTALISGPVSSTVASTAAVAVVPDKYTDWPTTEDQVVQLQGSDRVQHSLLVPPSALPITFGNETAEQLKPKTLVDYPPVVVGHFTIAGGNAQSRALIVLTVPLTVEGVAHHKTW</sequence>
<organism evidence="1">
    <name type="scientific">Calypogeia fissa associated deltaflexivirus</name>
    <dbReference type="NCBI Taxonomy" id="2933106"/>
    <lineage>
        <taxon>Viruses</taxon>
        <taxon>Riboviria</taxon>
        <taxon>Orthornavirae</taxon>
        <taxon>Kitrinoviricota</taxon>
        <taxon>Alsuviricetes</taxon>
        <taxon>Tymovirales</taxon>
        <taxon>Deltaflexiviridae</taxon>
        <taxon>Deltaflexivirus</taxon>
    </lineage>
</organism>
<proteinExistence type="predicted"/>